<dbReference type="GO" id="GO:0004725">
    <property type="term" value="F:protein tyrosine phosphatase activity"/>
    <property type="evidence" value="ECO:0007669"/>
    <property type="project" value="TreeGrafter"/>
</dbReference>
<gene>
    <name evidence="2" type="ORF">GcC1_016023</name>
</gene>
<dbReference type="PROSITE" id="PS50206">
    <property type="entry name" value="RHODANESE_3"/>
    <property type="match status" value="1"/>
</dbReference>
<sequence length="160" mass="17829">MTYCQPSCGSLTDKHAMAISMTIPRIASKELARILLSEIDGSATVEGSLIPSKIAVVDVRDEDYIGGHIKNSINVPSTTLVIAMPELVRKLQNKELVVFHCALSQQRGPSAALHYLRERDKLSESLGQKVFILDQGFVGWQREFGEDTRLTEGFKKQLWL</sequence>
<dbReference type="InterPro" id="IPR001763">
    <property type="entry name" value="Rhodanese-like_dom"/>
</dbReference>
<dbReference type="Proteomes" id="UP000285405">
    <property type="component" value="Unassembled WGS sequence"/>
</dbReference>
<dbReference type="Pfam" id="PF00581">
    <property type="entry name" value="Rhodanese"/>
    <property type="match status" value="1"/>
</dbReference>
<comment type="caution">
    <text evidence="2">The sequence shown here is derived from an EMBL/GenBank/DDBJ whole genome shotgun (WGS) entry which is preliminary data.</text>
</comment>
<organism evidence="2 3">
    <name type="scientific">Golovinomyces cichoracearum</name>
    <dbReference type="NCBI Taxonomy" id="62708"/>
    <lineage>
        <taxon>Eukaryota</taxon>
        <taxon>Fungi</taxon>
        <taxon>Dikarya</taxon>
        <taxon>Ascomycota</taxon>
        <taxon>Pezizomycotina</taxon>
        <taxon>Leotiomycetes</taxon>
        <taxon>Erysiphales</taxon>
        <taxon>Erysiphaceae</taxon>
        <taxon>Golovinomyces</taxon>
    </lineage>
</organism>
<dbReference type="PANTHER" id="PTHR10828">
    <property type="entry name" value="M-PHASE INDUCER PHOSPHATASE DUAL SPECIFICITY PHOSPHATASE CDC25"/>
    <property type="match status" value="1"/>
</dbReference>
<dbReference type="PANTHER" id="PTHR10828:SF38">
    <property type="entry name" value="ARSENICAL-RESISTANCE PROTEIN 2-RELATED"/>
    <property type="match status" value="1"/>
</dbReference>
<evidence type="ECO:0000313" key="2">
    <source>
        <dbReference type="EMBL" id="RKF82231.1"/>
    </source>
</evidence>
<evidence type="ECO:0000313" key="3">
    <source>
        <dbReference type="Proteomes" id="UP000285405"/>
    </source>
</evidence>
<dbReference type="GO" id="GO:0005737">
    <property type="term" value="C:cytoplasm"/>
    <property type="evidence" value="ECO:0007669"/>
    <property type="project" value="TreeGrafter"/>
</dbReference>
<name>A0A420J628_9PEZI</name>
<dbReference type="OrthoDB" id="102559at2759"/>
<feature type="domain" description="Rhodanese" evidence="1">
    <location>
        <begin position="50"/>
        <end position="149"/>
    </location>
</feature>
<dbReference type="SUPFAM" id="SSF52821">
    <property type="entry name" value="Rhodanese/Cell cycle control phosphatase"/>
    <property type="match status" value="1"/>
</dbReference>
<evidence type="ECO:0000259" key="1">
    <source>
        <dbReference type="PROSITE" id="PS50206"/>
    </source>
</evidence>
<dbReference type="Gene3D" id="3.40.250.10">
    <property type="entry name" value="Rhodanese-like domain"/>
    <property type="match status" value="1"/>
</dbReference>
<dbReference type="EMBL" id="MCBR01001700">
    <property type="protein sequence ID" value="RKF82231.1"/>
    <property type="molecule type" value="Genomic_DNA"/>
</dbReference>
<protein>
    <submittedName>
        <fullName evidence="2">CDC25-like phosphatase YCH1</fullName>
    </submittedName>
</protein>
<accession>A0A420J628</accession>
<dbReference type="AlphaFoldDB" id="A0A420J628"/>
<proteinExistence type="predicted"/>
<dbReference type="GO" id="GO:0005634">
    <property type="term" value="C:nucleus"/>
    <property type="evidence" value="ECO:0007669"/>
    <property type="project" value="TreeGrafter"/>
</dbReference>
<dbReference type="InterPro" id="IPR036873">
    <property type="entry name" value="Rhodanese-like_dom_sf"/>
</dbReference>
<reference evidence="2 3" key="1">
    <citation type="journal article" date="2018" name="BMC Genomics">
        <title>Comparative genome analyses reveal sequence features reflecting distinct modes of host-adaptation between dicot and monocot powdery mildew.</title>
        <authorList>
            <person name="Wu Y."/>
            <person name="Ma X."/>
            <person name="Pan Z."/>
            <person name="Kale S.D."/>
            <person name="Song Y."/>
            <person name="King H."/>
            <person name="Zhang Q."/>
            <person name="Presley C."/>
            <person name="Deng X."/>
            <person name="Wei C.I."/>
            <person name="Xiao S."/>
        </authorList>
    </citation>
    <scope>NUCLEOTIDE SEQUENCE [LARGE SCALE GENOMIC DNA]</scope>
    <source>
        <strain evidence="2">UCSC1</strain>
    </source>
</reference>
<dbReference type="SMART" id="SM00450">
    <property type="entry name" value="RHOD"/>
    <property type="match status" value="1"/>
</dbReference>